<evidence type="ECO:0000256" key="2">
    <source>
        <dbReference type="ARBA" id="ARBA00023125"/>
    </source>
</evidence>
<keyword evidence="2" id="KW-0238">DNA-binding</keyword>
<evidence type="ECO:0000259" key="6">
    <source>
        <dbReference type="PROSITE" id="PS50943"/>
    </source>
</evidence>
<dbReference type="PANTHER" id="PTHR30146:SF109">
    <property type="entry name" value="HTH-TYPE TRANSCRIPTIONAL REGULATOR GALS"/>
    <property type="match status" value="1"/>
</dbReference>
<dbReference type="PROSITE" id="PS00356">
    <property type="entry name" value="HTH_LACI_1"/>
    <property type="match status" value="1"/>
</dbReference>
<dbReference type="EMBL" id="VYUT01000013">
    <property type="protein sequence ID" value="KAA9204961.1"/>
    <property type="molecule type" value="Genomic_DNA"/>
</dbReference>
<evidence type="ECO:0000313" key="7">
    <source>
        <dbReference type="EMBL" id="KAA9204961.1"/>
    </source>
</evidence>
<dbReference type="CDD" id="cd06267">
    <property type="entry name" value="PBP1_LacI_sugar_binding-like"/>
    <property type="match status" value="1"/>
</dbReference>
<feature type="domain" description="HTH cro/C1-type" evidence="6">
    <location>
        <begin position="5"/>
        <end position="50"/>
    </location>
</feature>
<dbReference type="CDD" id="cd01392">
    <property type="entry name" value="HTH_LacI"/>
    <property type="match status" value="1"/>
</dbReference>
<dbReference type="Pfam" id="PF13377">
    <property type="entry name" value="Peripla_BP_3"/>
    <property type="match status" value="1"/>
</dbReference>
<organism evidence="7 8">
    <name type="scientific">Enterococcus durans</name>
    <dbReference type="NCBI Taxonomy" id="53345"/>
    <lineage>
        <taxon>Bacteria</taxon>
        <taxon>Bacillati</taxon>
        <taxon>Bacillota</taxon>
        <taxon>Bacilli</taxon>
        <taxon>Lactobacillales</taxon>
        <taxon>Enterococcaceae</taxon>
        <taxon>Enterococcus</taxon>
    </lineage>
</organism>
<gene>
    <name evidence="7" type="ORF">F6X95_09925</name>
</gene>
<keyword evidence="3" id="KW-0804">Transcription</keyword>
<feature type="domain" description="HTH lacI-type" evidence="5">
    <location>
        <begin position="2"/>
        <end position="56"/>
    </location>
</feature>
<dbReference type="SMART" id="SM00354">
    <property type="entry name" value="HTH_LACI"/>
    <property type="match status" value="1"/>
</dbReference>
<dbReference type="InterPro" id="IPR046335">
    <property type="entry name" value="LacI/GalR-like_sensor"/>
</dbReference>
<dbReference type="AlphaFoldDB" id="A0A5N0YPP6"/>
<dbReference type="PROSITE" id="PS50943">
    <property type="entry name" value="HTH_CROC1"/>
    <property type="match status" value="1"/>
</dbReference>
<dbReference type="InterPro" id="IPR028082">
    <property type="entry name" value="Peripla_BP_I"/>
</dbReference>
<dbReference type="PANTHER" id="PTHR30146">
    <property type="entry name" value="LACI-RELATED TRANSCRIPTIONAL REPRESSOR"/>
    <property type="match status" value="1"/>
</dbReference>
<feature type="region of interest" description="Disordered" evidence="4">
    <location>
        <begin position="307"/>
        <end position="331"/>
    </location>
</feature>
<dbReference type="SUPFAM" id="SSF47413">
    <property type="entry name" value="lambda repressor-like DNA-binding domains"/>
    <property type="match status" value="1"/>
</dbReference>
<dbReference type="SUPFAM" id="SSF53822">
    <property type="entry name" value="Periplasmic binding protein-like I"/>
    <property type="match status" value="1"/>
</dbReference>
<dbReference type="Gene3D" id="1.10.260.40">
    <property type="entry name" value="lambda repressor-like DNA-binding domains"/>
    <property type="match status" value="1"/>
</dbReference>
<dbReference type="Pfam" id="PF00356">
    <property type="entry name" value="LacI"/>
    <property type="match status" value="1"/>
</dbReference>
<feature type="compositionally biased region" description="Basic and acidic residues" evidence="4">
    <location>
        <begin position="322"/>
        <end position="331"/>
    </location>
</feature>
<sequence>MAVIKDVAKLAGVSTATVSRIINGKGEASPETIKKVMQIVEELNFRPSSVAKSLSKRKSNLIALLIPNLDNPFFSELVKAIQISANKKGYQIYLCNSEDNREKVEYYLEAMADNYVMGAIINSLYVTEDDLEKLENKGIATITIDRTQFSHPYSALAVDHVNGGYIATKHLIEYSECKNLAFLSGPESEKSSQDRYQGYLKAISESDANHVIKLFGEFNIDSGYQASYDYLSQEKNIDGIVSSNDAMALGAIRACVDLGIIIPNDLKVIGYDNIVFGKHSVPRLSTINQFKRRSGDLIIDELEKVSKNGKKPQKYEVTPEIVVRESTKRSR</sequence>
<evidence type="ECO:0000259" key="5">
    <source>
        <dbReference type="PROSITE" id="PS50932"/>
    </source>
</evidence>
<dbReference type="RefSeq" id="WP_104661124.1">
    <property type="nucleotide sequence ID" value="NZ_CP042597.1"/>
</dbReference>
<dbReference type="InterPro" id="IPR000843">
    <property type="entry name" value="HTH_LacI"/>
</dbReference>
<accession>A0A5N0YPP6</accession>
<dbReference type="InterPro" id="IPR010982">
    <property type="entry name" value="Lambda_DNA-bd_dom_sf"/>
</dbReference>
<dbReference type="PROSITE" id="PS50932">
    <property type="entry name" value="HTH_LACI_2"/>
    <property type="match status" value="1"/>
</dbReference>
<dbReference type="Proteomes" id="UP000326078">
    <property type="component" value="Unassembled WGS sequence"/>
</dbReference>
<proteinExistence type="predicted"/>
<evidence type="ECO:0000256" key="1">
    <source>
        <dbReference type="ARBA" id="ARBA00023015"/>
    </source>
</evidence>
<dbReference type="GO" id="GO:0003700">
    <property type="term" value="F:DNA-binding transcription factor activity"/>
    <property type="evidence" value="ECO:0007669"/>
    <property type="project" value="TreeGrafter"/>
</dbReference>
<protein>
    <submittedName>
        <fullName evidence="7">LacI family transcriptional regulator</fullName>
    </submittedName>
</protein>
<evidence type="ECO:0000256" key="3">
    <source>
        <dbReference type="ARBA" id="ARBA00023163"/>
    </source>
</evidence>
<reference evidence="7 8" key="1">
    <citation type="submission" date="2019-09" db="EMBL/GenBank/DDBJ databases">
        <title>Vancomyinc resistant enterococci isolated from farm animals in Switzerland.</title>
        <authorList>
            <person name="Stevens M.J.A."/>
            <person name="Stephan R."/>
            <person name="Morach M."/>
            <person name="Nuesch-Inderbinen M."/>
        </authorList>
    </citation>
    <scope>NUCLEOTIDE SEQUENCE [LARGE SCALE GENOMIC DNA]</scope>
    <source>
        <strain evidence="7 8">GH27</strain>
    </source>
</reference>
<name>A0A5N0YPP6_9ENTE</name>
<keyword evidence="1" id="KW-0805">Transcription regulation</keyword>
<dbReference type="PRINTS" id="PR00036">
    <property type="entry name" value="HTHLACI"/>
</dbReference>
<dbReference type="Gene3D" id="3.40.50.2300">
    <property type="match status" value="2"/>
</dbReference>
<evidence type="ECO:0000313" key="8">
    <source>
        <dbReference type="Proteomes" id="UP000326078"/>
    </source>
</evidence>
<evidence type="ECO:0000256" key="4">
    <source>
        <dbReference type="SAM" id="MobiDB-lite"/>
    </source>
</evidence>
<dbReference type="InterPro" id="IPR001387">
    <property type="entry name" value="Cro/C1-type_HTH"/>
</dbReference>
<comment type="caution">
    <text evidence="7">The sequence shown here is derived from an EMBL/GenBank/DDBJ whole genome shotgun (WGS) entry which is preliminary data.</text>
</comment>
<dbReference type="GO" id="GO:0000976">
    <property type="term" value="F:transcription cis-regulatory region binding"/>
    <property type="evidence" value="ECO:0007669"/>
    <property type="project" value="TreeGrafter"/>
</dbReference>